<organism evidence="3 4">
    <name type="scientific">Catenulispora subtropica</name>
    <dbReference type="NCBI Taxonomy" id="450798"/>
    <lineage>
        <taxon>Bacteria</taxon>
        <taxon>Bacillati</taxon>
        <taxon>Actinomycetota</taxon>
        <taxon>Actinomycetes</taxon>
        <taxon>Catenulisporales</taxon>
        <taxon>Catenulisporaceae</taxon>
        <taxon>Catenulispora</taxon>
    </lineage>
</organism>
<evidence type="ECO:0000256" key="1">
    <source>
        <dbReference type="SAM" id="MobiDB-lite"/>
    </source>
</evidence>
<evidence type="ECO:0000313" key="3">
    <source>
        <dbReference type="EMBL" id="GAA1990508.1"/>
    </source>
</evidence>
<sequence length="196" mass="20901">MRLTFLRHVIAVMLLPCALTGCGDAKHSNTATASKTAAPASPTATLPTANEDTRAQQARGEALGAYFGLMGDWQAGLASPDNQVGDLLSRHATGQALTLVTDDIQRSRREGIVAKGKLMISPTVTKLDLNATPPVAQVDDCADTSNFRDYHLSDGSPVVRNNGSPGGLQHFLAHVREEGGVWRVYDLHFYTAGSCR</sequence>
<comment type="caution">
    <text evidence="3">The sequence shown here is derived from an EMBL/GenBank/DDBJ whole genome shotgun (WGS) entry which is preliminary data.</text>
</comment>
<evidence type="ECO:0000256" key="2">
    <source>
        <dbReference type="SAM" id="SignalP"/>
    </source>
</evidence>
<keyword evidence="4" id="KW-1185">Reference proteome</keyword>
<accession>A0ABN2SQ72</accession>
<feature type="compositionally biased region" description="Low complexity" evidence="1">
    <location>
        <begin position="28"/>
        <end position="49"/>
    </location>
</feature>
<feature type="chain" id="PRO_5047355438" description="Lipoprotein" evidence="2">
    <location>
        <begin position="22"/>
        <end position="196"/>
    </location>
</feature>
<reference evidence="3 4" key="1">
    <citation type="journal article" date="2019" name="Int. J. Syst. Evol. Microbiol.">
        <title>The Global Catalogue of Microorganisms (GCM) 10K type strain sequencing project: providing services to taxonomists for standard genome sequencing and annotation.</title>
        <authorList>
            <consortium name="The Broad Institute Genomics Platform"/>
            <consortium name="The Broad Institute Genome Sequencing Center for Infectious Disease"/>
            <person name="Wu L."/>
            <person name="Ma J."/>
        </authorList>
    </citation>
    <scope>NUCLEOTIDE SEQUENCE [LARGE SCALE GENOMIC DNA]</scope>
    <source>
        <strain evidence="3 4">JCM 16013</strain>
    </source>
</reference>
<dbReference type="RefSeq" id="WP_344660710.1">
    <property type="nucleotide sequence ID" value="NZ_BAAAQM010000043.1"/>
</dbReference>
<feature type="region of interest" description="Disordered" evidence="1">
    <location>
        <begin position="28"/>
        <end position="55"/>
    </location>
</feature>
<proteinExistence type="predicted"/>
<evidence type="ECO:0000313" key="4">
    <source>
        <dbReference type="Proteomes" id="UP001499854"/>
    </source>
</evidence>
<feature type="signal peptide" evidence="2">
    <location>
        <begin position="1"/>
        <end position="21"/>
    </location>
</feature>
<protein>
    <recommendedName>
        <fullName evidence="5">Lipoprotein</fullName>
    </recommendedName>
</protein>
<gene>
    <name evidence="3" type="ORF">GCM10009838_62150</name>
</gene>
<evidence type="ECO:0008006" key="5">
    <source>
        <dbReference type="Google" id="ProtNLM"/>
    </source>
</evidence>
<dbReference type="EMBL" id="BAAAQM010000043">
    <property type="protein sequence ID" value="GAA1990508.1"/>
    <property type="molecule type" value="Genomic_DNA"/>
</dbReference>
<keyword evidence="2" id="KW-0732">Signal</keyword>
<dbReference type="PROSITE" id="PS51257">
    <property type="entry name" value="PROKAR_LIPOPROTEIN"/>
    <property type="match status" value="1"/>
</dbReference>
<name>A0ABN2SQ72_9ACTN</name>
<dbReference type="Proteomes" id="UP001499854">
    <property type="component" value="Unassembled WGS sequence"/>
</dbReference>